<sequence>MKLKLSARELGLLVEEKLQEYLAIAAERAKYGRHKQAKRIWHSIALEYEEEIAKRKRAKRLEHETSSSTSVVPA</sequence>
<accession>A0A0F9MX20</accession>
<protein>
    <submittedName>
        <fullName evidence="1">Uncharacterized protein</fullName>
    </submittedName>
</protein>
<organism evidence="1">
    <name type="scientific">marine sediment metagenome</name>
    <dbReference type="NCBI Taxonomy" id="412755"/>
    <lineage>
        <taxon>unclassified sequences</taxon>
        <taxon>metagenomes</taxon>
        <taxon>ecological metagenomes</taxon>
    </lineage>
</organism>
<name>A0A0F9MX20_9ZZZZ</name>
<reference evidence="1" key="1">
    <citation type="journal article" date="2015" name="Nature">
        <title>Complex archaea that bridge the gap between prokaryotes and eukaryotes.</title>
        <authorList>
            <person name="Spang A."/>
            <person name="Saw J.H."/>
            <person name="Jorgensen S.L."/>
            <person name="Zaremba-Niedzwiedzka K."/>
            <person name="Martijn J."/>
            <person name="Lind A.E."/>
            <person name="van Eijk R."/>
            <person name="Schleper C."/>
            <person name="Guy L."/>
            <person name="Ettema T.J."/>
        </authorList>
    </citation>
    <scope>NUCLEOTIDE SEQUENCE</scope>
</reference>
<evidence type="ECO:0000313" key="1">
    <source>
        <dbReference type="EMBL" id="KKM73782.1"/>
    </source>
</evidence>
<comment type="caution">
    <text evidence="1">The sequence shown here is derived from an EMBL/GenBank/DDBJ whole genome shotgun (WGS) entry which is preliminary data.</text>
</comment>
<dbReference type="AlphaFoldDB" id="A0A0F9MX20"/>
<proteinExistence type="predicted"/>
<gene>
    <name evidence="1" type="ORF">LCGC14_1406960</name>
</gene>
<dbReference type="EMBL" id="LAZR01009247">
    <property type="protein sequence ID" value="KKM73782.1"/>
    <property type="molecule type" value="Genomic_DNA"/>
</dbReference>